<reference evidence="6 7" key="1">
    <citation type="journal article" date="2014" name="PLoS Genet.">
        <title>The Genome of Spironucleus salmonicida Highlights a Fish Pathogen Adapted to Fluctuating Environments.</title>
        <authorList>
            <person name="Xu F."/>
            <person name="Jerlstrom-Hultqvist J."/>
            <person name="Einarsson E."/>
            <person name="Astvaldsson A."/>
            <person name="Svard S.G."/>
            <person name="Andersson J.O."/>
        </authorList>
    </citation>
    <scope>NUCLEOTIDE SEQUENCE [LARGE SCALE GENOMIC DNA]</scope>
    <source>
        <strain evidence="6 7">ATCC 50377</strain>
    </source>
</reference>
<evidence type="ECO:0000256" key="5">
    <source>
        <dbReference type="SAM" id="MobiDB-lite"/>
    </source>
</evidence>
<dbReference type="AlphaFoldDB" id="A0A9P8LWL1"/>
<evidence type="ECO:0000256" key="3">
    <source>
        <dbReference type="ARBA" id="ARBA00023778"/>
    </source>
</evidence>
<keyword evidence="1" id="KW-0677">Repeat</keyword>
<feature type="region of interest" description="Disordered" evidence="5">
    <location>
        <begin position="417"/>
        <end position="439"/>
    </location>
</feature>
<dbReference type="PANTHER" id="PTHR44186:SF1">
    <property type="entry name" value="BARDET-BIEDL SYNDROME 4 PROTEIN"/>
    <property type="match status" value="1"/>
</dbReference>
<dbReference type="GeneID" id="94297258"/>
<dbReference type="GO" id="GO:0036064">
    <property type="term" value="C:ciliary basal body"/>
    <property type="evidence" value="ECO:0007669"/>
    <property type="project" value="TreeGrafter"/>
</dbReference>
<dbReference type="OrthoDB" id="309339at2759"/>
<dbReference type="InterPro" id="IPR011990">
    <property type="entry name" value="TPR-like_helical_dom_sf"/>
</dbReference>
<dbReference type="Pfam" id="PF14559">
    <property type="entry name" value="TPR_19"/>
    <property type="match status" value="1"/>
</dbReference>
<evidence type="ECO:0000256" key="4">
    <source>
        <dbReference type="PROSITE-ProRule" id="PRU00339"/>
    </source>
</evidence>
<dbReference type="GO" id="GO:0060271">
    <property type="term" value="P:cilium assembly"/>
    <property type="evidence" value="ECO:0007669"/>
    <property type="project" value="TreeGrafter"/>
</dbReference>
<keyword evidence="2 4" id="KW-0802">TPR repeat</keyword>
<accession>A0A9P8LWL1</accession>
<feature type="repeat" description="TPR" evidence="4">
    <location>
        <begin position="161"/>
        <end position="194"/>
    </location>
</feature>
<evidence type="ECO:0000256" key="1">
    <source>
        <dbReference type="ARBA" id="ARBA00022737"/>
    </source>
</evidence>
<keyword evidence="7" id="KW-1185">Reference proteome</keyword>
<dbReference type="RefSeq" id="XP_067766368.1">
    <property type="nucleotide sequence ID" value="XM_067907100.1"/>
</dbReference>
<proteinExistence type="inferred from homology"/>
<feature type="repeat" description="TPR" evidence="4">
    <location>
        <begin position="195"/>
        <end position="228"/>
    </location>
</feature>
<gene>
    <name evidence="6" type="ORF">SS50377_23235</name>
</gene>
<protein>
    <submittedName>
        <fullName evidence="6">Tetratricopeptide repeat-containing protein</fullName>
    </submittedName>
</protein>
<comment type="caution">
    <text evidence="6">The sequence shown here is derived from an EMBL/GenBank/DDBJ whole genome shotgun (WGS) entry which is preliminary data.</text>
</comment>
<evidence type="ECO:0000256" key="2">
    <source>
        <dbReference type="ARBA" id="ARBA00022803"/>
    </source>
</evidence>
<name>A0A9P8LWL1_9EUKA</name>
<dbReference type="Gene3D" id="1.25.40.10">
    <property type="entry name" value="Tetratricopeptide repeat domain"/>
    <property type="match status" value="2"/>
</dbReference>
<comment type="similarity">
    <text evidence="3">Belongs to the BBS4 family.</text>
</comment>
<dbReference type="InterPro" id="IPR019734">
    <property type="entry name" value="TPR_rpt"/>
</dbReference>
<dbReference type="SUPFAM" id="SSF48452">
    <property type="entry name" value="TPR-like"/>
    <property type="match status" value="2"/>
</dbReference>
<dbReference type="KEGG" id="ssao:94297258"/>
<dbReference type="EMBL" id="AUWU02000003">
    <property type="protein sequence ID" value="KAH0575595.1"/>
    <property type="molecule type" value="Genomic_DNA"/>
</dbReference>
<dbReference type="Proteomes" id="UP000018208">
    <property type="component" value="Unassembled WGS sequence"/>
</dbReference>
<dbReference type="SMART" id="SM00028">
    <property type="entry name" value="TPR"/>
    <property type="match status" value="4"/>
</dbReference>
<dbReference type="PANTHER" id="PTHR44186">
    <property type="match status" value="1"/>
</dbReference>
<evidence type="ECO:0000313" key="7">
    <source>
        <dbReference type="Proteomes" id="UP000018208"/>
    </source>
</evidence>
<dbReference type="PROSITE" id="PS50005">
    <property type="entry name" value="TPR"/>
    <property type="match status" value="2"/>
</dbReference>
<evidence type="ECO:0000313" key="6">
    <source>
        <dbReference type="EMBL" id="KAH0575595.1"/>
    </source>
</evidence>
<sequence length="439" mass="50330">MINLKLIDLHSIYYIELSIIYKFRMSKITQLFFSNKYQLAIDEIDLELKQGANNYLLHMQGLCLRALGRISDSLFSFQQALDFDKFNYKTHIETLKALLLTADYPLCLESVEMSIAFFESQNLKSQLWYLYQIRGFCMLRMGTPVESLDPLFRAYELNPNFQTKFTIGRVQAQLEQYPDAIETLSDILQFAPAHVDVLLDLANLYFSQNDFDSAFDCFSRATIASQRTHQNRPEPYFGVAFLLQEEEPKAALEKYQQAGACYSNFNDAHSWANLAALFVELKKLPVSLTCARRAFSLSQDSQIRQTLGQIYIIMKDYVRAFHILSYFASSSEPEPKWLLGITAYELGEEKIAFSQLEKAAEVIFGAGVCGLRYSIKSNDIDRAKRFVKLIKGCDCEDKEEKRVAKILIQLLKEKLKGEEEDGGDIEGGVQAEDEQNQQE</sequence>
<dbReference type="GO" id="GO:0061512">
    <property type="term" value="P:protein localization to cilium"/>
    <property type="evidence" value="ECO:0007669"/>
    <property type="project" value="TreeGrafter"/>
</dbReference>
<organism evidence="6 7">
    <name type="scientific">Spironucleus salmonicida</name>
    <dbReference type="NCBI Taxonomy" id="348837"/>
    <lineage>
        <taxon>Eukaryota</taxon>
        <taxon>Metamonada</taxon>
        <taxon>Diplomonadida</taxon>
        <taxon>Hexamitidae</taxon>
        <taxon>Hexamitinae</taxon>
        <taxon>Spironucleus</taxon>
    </lineage>
</organism>